<name>A0A6A7BTC4_9PEZI</name>
<dbReference type="EMBL" id="MU006009">
    <property type="protein sequence ID" value="KAF2858464.1"/>
    <property type="molecule type" value="Genomic_DNA"/>
</dbReference>
<evidence type="ECO:0000313" key="1">
    <source>
        <dbReference type="EMBL" id="KAF2858464.1"/>
    </source>
</evidence>
<gene>
    <name evidence="1" type="ORF">K470DRAFT_259751</name>
</gene>
<keyword evidence="2" id="KW-1185">Reference proteome</keyword>
<dbReference type="AlphaFoldDB" id="A0A6A7BTC4"/>
<dbReference type="Proteomes" id="UP000799421">
    <property type="component" value="Unassembled WGS sequence"/>
</dbReference>
<protein>
    <submittedName>
        <fullName evidence="1">Uncharacterized protein</fullName>
    </submittedName>
</protein>
<reference evidence="1" key="1">
    <citation type="journal article" date="2020" name="Stud. Mycol.">
        <title>101 Dothideomycetes genomes: a test case for predicting lifestyles and emergence of pathogens.</title>
        <authorList>
            <person name="Haridas S."/>
            <person name="Albert R."/>
            <person name="Binder M."/>
            <person name="Bloem J."/>
            <person name="Labutti K."/>
            <person name="Salamov A."/>
            <person name="Andreopoulos B."/>
            <person name="Baker S."/>
            <person name="Barry K."/>
            <person name="Bills G."/>
            <person name="Bluhm B."/>
            <person name="Cannon C."/>
            <person name="Castanera R."/>
            <person name="Culley D."/>
            <person name="Daum C."/>
            <person name="Ezra D."/>
            <person name="Gonzalez J."/>
            <person name="Henrissat B."/>
            <person name="Kuo A."/>
            <person name="Liang C."/>
            <person name="Lipzen A."/>
            <person name="Lutzoni F."/>
            <person name="Magnuson J."/>
            <person name="Mondo S."/>
            <person name="Nolan M."/>
            <person name="Ohm R."/>
            <person name="Pangilinan J."/>
            <person name="Park H.-J."/>
            <person name="Ramirez L."/>
            <person name="Alfaro M."/>
            <person name="Sun H."/>
            <person name="Tritt A."/>
            <person name="Yoshinaga Y."/>
            <person name="Zwiers L.-H."/>
            <person name="Turgeon B."/>
            <person name="Goodwin S."/>
            <person name="Spatafora J."/>
            <person name="Crous P."/>
            <person name="Grigoriev I."/>
        </authorList>
    </citation>
    <scope>NUCLEOTIDE SEQUENCE</scope>
    <source>
        <strain evidence="1">CBS 480.64</strain>
    </source>
</reference>
<proteinExistence type="predicted"/>
<sequence>MSYVSRKNCFQLYHWMILYHCHCAQGWVHLLPYGAPSLKPRQNHTPFRTYITHHNATQTRNETNNFVI</sequence>
<accession>A0A6A7BTC4</accession>
<organism evidence="1 2">
    <name type="scientific">Piedraia hortae CBS 480.64</name>
    <dbReference type="NCBI Taxonomy" id="1314780"/>
    <lineage>
        <taxon>Eukaryota</taxon>
        <taxon>Fungi</taxon>
        <taxon>Dikarya</taxon>
        <taxon>Ascomycota</taxon>
        <taxon>Pezizomycotina</taxon>
        <taxon>Dothideomycetes</taxon>
        <taxon>Dothideomycetidae</taxon>
        <taxon>Capnodiales</taxon>
        <taxon>Piedraiaceae</taxon>
        <taxon>Piedraia</taxon>
    </lineage>
</organism>
<evidence type="ECO:0000313" key="2">
    <source>
        <dbReference type="Proteomes" id="UP000799421"/>
    </source>
</evidence>